<feature type="coiled-coil region" evidence="1">
    <location>
        <begin position="4"/>
        <end position="31"/>
    </location>
</feature>
<name>A0A200J1V3_9ENTE</name>
<reference evidence="2" key="1">
    <citation type="submission" date="2017-05" db="EMBL/GenBank/DDBJ databases">
        <title>The Genome Sequence of Enterococcus sp. 9D6_DIV0238.</title>
        <authorList>
            <consortium name="The Broad Institute Genomics Platform"/>
            <consortium name="The Broad Institute Genomic Center for Infectious Diseases"/>
            <person name="Earl A."/>
            <person name="Manson A."/>
            <person name="Schwartman J."/>
            <person name="Gilmore M."/>
            <person name="Abouelleil A."/>
            <person name="Cao P."/>
            <person name="Chapman S."/>
            <person name="Cusick C."/>
            <person name="Shea T."/>
            <person name="Young S."/>
            <person name="Neafsey D."/>
            <person name="Nusbaum C."/>
            <person name="Birren B."/>
        </authorList>
    </citation>
    <scope>NUCLEOTIDE SEQUENCE [LARGE SCALE GENOMIC DNA]</scope>
    <source>
        <strain evidence="2">9D6_DIV0238</strain>
    </source>
</reference>
<dbReference type="Proteomes" id="UP000196151">
    <property type="component" value="Chromosome"/>
</dbReference>
<dbReference type="OrthoDB" id="2364302at2"/>
<reference evidence="3" key="2">
    <citation type="submission" date="2017-05" db="EMBL/GenBank/DDBJ databases">
        <authorList>
            <consortium name="The Broad Institute Genomics Platform"/>
            <consortium name="The Broad Institute Genomic Center for Infectious Diseases"/>
            <person name="Earl A."/>
            <person name="Manson A."/>
            <person name="Schwartman J."/>
            <person name="Gilmore M."/>
            <person name="Abouelleil A."/>
            <person name="Cao P."/>
            <person name="Chapman S."/>
            <person name="Cusick C."/>
            <person name="Shea T."/>
            <person name="Young S."/>
            <person name="Neafsey D."/>
            <person name="Nusbaum C."/>
            <person name="Birren B."/>
        </authorList>
    </citation>
    <scope>NUCLEOTIDE SEQUENCE</scope>
    <source>
        <strain evidence="3">9D6_DIV0238</strain>
    </source>
</reference>
<keyword evidence="4" id="KW-1185">Reference proteome</keyword>
<sequence>MDKQKQVLLKMENLEDDYRRKNKQLNETMEVVGQEKWMFNRELEELSEQMRYIFQSREYNDTQGLQQVYHLIRSTQEEGEWTVKNVLKKLEDEQEEQQSAYKKQVLSYEETLYQLKKESDA</sequence>
<evidence type="ECO:0000256" key="1">
    <source>
        <dbReference type="SAM" id="Coils"/>
    </source>
</evidence>
<evidence type="ECO:0000313" key="4">
    <source>
        <dbReference type="Proteomes" id="UP000196151"/>
    </source>
</evidence>
<proteinExistence type="predicted"/>
<accession>A0A200J1V3</accession>
<protein>
    <submittedName>
        <fullName evidence="2">Uncharacterized protein</fullName>
    </submittedName>
</protein>
<dbReference type="RefSeq" id="WP_087641959.1">
    <property type="nucleotide sequence ID" value="NZ_CP147246.1"/>
</dbReference>
<keyword evidence="1" id="KW-0175">Coiled coil</keyword>
<organism evidence="2">
    <name type="scientific">Candidatus Enterococcus dunnyi</name>
    <dbReference type="NCBI Taxonomy" id="1834192"/>
    <lineage>
        <taxon>Bacteria</taxon>
        <taxon>Bacillati</taxon>
        <taxon>Bacillota</taxon>
        <taxon>Bacilli</taxon>
        <taxon>Lactobacillales</taxon>
        <taxon>Enterococcaceae</taxon>
        <taxon>Enterococcus</taxon>
    </lineage>
</organism>
<evidence type="ECO:0000313" key="3">
    <source>
        <dbReference type="EMBL" id="WYJ94708.1"/>
    </source>
</evidence>
<dbReference type="EMBL" id="NIBQ01000003">
    <property type="protein sequence ID" value="OUZ30620.1"/>
    <property type="molecule type" value="Genomic_DNA"/>
</dbReference>
<evidence type="ECO:0000313" key="2">
    <source>
        <dbReference type="EMBL" id="OUZ30620.1"/>
    </source>
</evidence>
<reference evidence="3" key="3">
    <citation type="submission" date="2024-03" db="EMBL/GenBank/DDBJ databases">
        <title>The Genome Sequence of Enterococcus sp. DIV0238c.</title>
        <authorList>
            <consortium name="The Broad Institute Genomics Platform"/>
            <consortium name="The Broad Institute Microbial Omics Core"/>
            <consortium name="The Broad Institute Genomic Center for Infectious Diseases"/>
            <person name="Earl A."/>
            <person name="Manson A."/>
            <person name="Gilmore M."/>
            <person name="Schwartman J."/>
            <person name="Shea T."/>
            <person name="Abouelleil A."/>
            <person name="Cao P."/>
            <person name="Chapman S."/>
            <person name="Cusick C."/>
            <person name="Young S."/>
            <person name="Neafsey D."/>
            <person name="Nusbaum C."/>
            <person name="Birren B."/>
        </authorList>
    </citation>
    <scope>NUCLEOTIDE SEQUENCE</scope>
    <source>
        <strain evidence="3">9D6_DIV0238</strain>
    </source>
</reference>
<dbReference type="EMBL" id="CP147246">
    <property type="protein sequence ID" value="WYJ94708.1"/>
    <property type="molecule type" value="Genomic_DNA"/>
</dbReference>
<dbReference type="AlphaFoldDB" id="A0A200J1V3"/>
<gene>
    <name evidence="3" type="ORF">A5889_002221</name>
    <name evidence="2" type="ORF">A5889_002908</name>
</gene>